<evidence type="ECO:0000313" key="2">
    <source>
        <dbReference type="EMBL" id="KAH3696862.1"/>
    </source>
</evidence>
<reference evidence="2" key="2">
    <citation type="submission" date="2020-11" db="EMBL/GenBank/DDBJ databases">
        <authorList>
            <person name="McCartney M.A."/>
            <person name="Auch B."/>
            <person name="Kono T."/>
            <person name="Mallez S."/>
            <person name="Becker A."/>
            <person name="Gohl D.M."/>
            <person name="Silverstein K.A.T."/>
            <person name="Koren S."/>
            <person name="Bechman K.B."/>
            <person name="Herman A."/>
            <person name="Abrahante J.E."/>
            <person name="Garbe J."/>
        </authorList>
    </citation>
    <scope>NUCLEOTIDE SEQUENCE</scope>
    <source>
        <strain evidence="2">Duluth1</strain>
        <tissue evidence="2">Whole animal</tissue>
    </source>
</reference>
<dbReference type="EMBL" id="JAIWYP010000016">
    <property type="protein sequence ID" value="KAH3696862.1"/>
    <property type="molecule type" value="Genomic_DNA"/>
</dbReference>
<name>A0A9D4BJ60_DREPO</name>
<accession>A0A9D4BJ60</accession>
<sequence length="551" mass="61924">MFSRLFKLKEQVILERLLHDNHVQSPCIASFLPVNGVADRHVYIGEKQCRTIRFVLIEVVPDPFITDSLLLNERKQYEGVQLFIPIQFHGLLNRCRKAISSIEEIPDALECSIVLIEDALLLNVGVDAAVYVPSKTQLSVVAIQKDHDNKPVKAVFKDIKGDKYIAKDVTPLVAYILVKTERMTLEQYISRGNHRHSTVVTFDDIDGNDVASNDPMEFKKLKTILAGQVQVKTTETFDFVVAFSNNKTDHTVLLIPKEQLKDIHAKLTNFKTNSGKAEFICSHFQGCSYDEVIASKLYTIDPKDNMICNFSVTVPSHLHNVYVKDPTSATKNRPKTSADTTSIATPKCIDPRKDDAIIEDDYEPLGGHMLEQGSASEIKDAFKKDAKKTYKKQNDDVEVDSDYMLMNGPSKMFPAQTCGNYVNGIVLAFERNQVPFSGNAPTYDDKTSNKVQMNIDAGYVVGRLPSLERTASNDDQGNIDNGYVVGRVPSVERMGEQNDEVFVTGDKTCPFSRRRHSIHGKHGRPYKEHIKSTETNAIDVSYVNKRNIDKK</sequence>
<evidence type="ECO:0000256" key="1">
    <source>
        <dbReference type="SAM" id="MobiDB-lite"/>
    </source>
</evidence>
<dbReference type="Proteomes" id="UP000828390">
    <property type="component" value="Unassembled WGS sequence"/>
</dbReference>
<feature type="region of interest" description="Disordered" evidence="1">
    <location>
        <begin position="326"/>
        <end position="345"/>
    </location>
</feature>
<comment type="caution">
    <text evidence="2">The sequence shown here is derived from an EMBL/GenBank/DDBJ whole genome shotgun (WGS) entry which is preliminary data.</text>
</comment>
<protein>
    <submittedName>
        <fullName evidence="2">Uncharacterized protein</fullName>
    </submittedName>
</protein>
<reference evidence="2" key="1">
    <citation type="journal article" date="2019" name="bioRxiv">
        <title>The Genome of the Zebra Mussel, Dreissena polymorpha: A Resource for Invasive Species Research.</title>
        <authorList>
            <person name="McCartney M.A."/>
            <person name="Auch B."/>
            <person name="Kono T."/>
            <person name="Mallez S."/>
            <person name="Zhang Y."/>
            <person name="Obille A."/>
            <person name="Becker A."/>
            <person name="Abrahante J.E."/>
            <person name="Garbe J."/>
            <person name="Badalamenti J.P."/>
            <person name="Herman A."/>
            <person name="Mangelson H."/>
            <person name="Liachko I."/>
            <person name="Sullivan S."/>
            <person name="Sone E.D."/>
            <person name="Koren S."/>
            <person name="Silverstein K.A.T."/>
            <person name="Beckman K.B."/>
            <person name="Gohl D.M."/>
        </authorList>
    </citation>
    <scope>NUCLEOTIDE SEQUENCE</scope>
    <source>
        <strain evidence="2">Duluth1</strain>
        <tissue evidence="2">Whole animal</tissue>
    </source>
</reference>
<proteinExistence type="predicted"/>
<dbReference type="AlphaFoldDB" id="A0A9D4BJ60"/>
<feature type="compositionally biased region" description="Polar residues" evidence="1">
    <location>
        <begin position="327"/>
        <end position="344"/>
    </location>
</feature>
<keyword evidence="3" id="KW-1185">Reference proteome</keyword>
<organism evidence="2 3">
    <name type="scientific">Dreissena polymorpha</name>
    <name type="common">Zebra mussel</name>
    <name type="synonym">Mytilus polymorpha</name>
    <dbReference type="NCBI Taxonomy" id="45954"/>
    <lineage>
        <taxon>Eukaryota</taxon>
        <taxon>Metazoa</taxon>
        <taxon>Spiralia</taxon>
        <taxon>Lophotrochozoa</taxon>
        <taxon>Mollusca</taxon>
        <taxon>Bivalvia</taxon>
        <taxon>Autobranchia</taxon>
        <taxon>Heteroconchia</taxon>
        <taxon>Euheterodonta</taxon>
        <taxon>Imparidentia</taxon>
        <taxon>Neoheterodontei</taxon>
        <taxon>Myida</taxon>
        <taxon>Dreissenoidea</taxon>
        <taxon>Dreissenidae</taxon>
        <taxon>Dreissena</taxon>
    </lineage>
</organism>
<gene>
    <name evidence="2" type="ORF">DPMN_084342</name>
</gene>
<evidence type="ECO:0000313" key="3">
    <source>
        <dbReference type="Proteomes" id="UP000828390"/>
    </source>
</evidence>